<feature type="region of interest" description="Disordered" evidence="1">
    <location>
        <begin position="15"/>
        <end position="47"/>
    </location>
</feature>
<dbReference type="PANTHER" id="PTHR36747">
    <property type="entry name" value="HYDROXYPROLINE-RICH GLYCOPROTEIN FAMILY PROTEIN"/>
    <property type="match status" value="1"/>
</dbReference>
<sequence length="113" mass="12436">MENMLETALNQMESTTLDTMSPPPHNLQKPIKSPVSQNTAAAPCKSVTPSRLKVPKAFKYPERYTSPTDLMMSPVSRGLLARSRKPGALLPPSKNQPHQLQGLQRQEVGLFGI</sequence>
<dbReference type="Proteomes" id="UP001652660">
    <property type="component" value="Chromosome 7c"/>
</dbReference>
<evidence type="ECO:0000256" key="1">
    <source>
        <dbReference type="SAM" id="MobiDB-lite"/>
    </source>
</evidence>
<feature type="compositionally biased region" description="Polar residues" evidence="1">
    <location>
        <begin position="93"/>
        <end position="103"/>
    </location>
</feature>
<evidence type="ECO:0000313" key="2">
    <source>
        <dbReference type="Proteomes" id="UP001652660"/>
    </source>
</evidence>
<gene>
    <name evidence="3" type="primary">LOC113698302</name>
</gene>
<keyword evidence="2" id="KW-1185">Reference proteome</keyword>
<dbReference type="PANTHER" id="PTHR36747:SF1">
    <property type="entry name" value="HYDROXYPROLINE-RICH GLYCOPROTEIN FAMILY PROTEIN"/>
    <property type="match status" value="1"/>
</dbReference>
<reference evidence="3" key="2">
    <citation type="submission" date="2025-08" db="UniProtKB">
        <authorList>
            <consortium name="RefSeq"/>
        </authorList>
    </citation>
    <scope>IDENTIFICATION</scope>
    <source>
        <tissue evidence="3">Leaves</tissue>
    </source>
</reference>
<evidence type="ECO:0000313" key="3">
    <source>
        <dbReference type="RefSeq" id="XP_027073880.1"/>
    </source>
</evidence>
<dbReference type="GeneID" id="113698302"/>
<dbReference type="AlphaFoldDB" id="A0A6P6T6R4"/>
<dbReference type="OrthoDB" id="1903715at2759"/>
<name>A0A6P6T6R4_COFAR</name>
<feature type="region of interest" description="Disordered" evidence="1">
    <location>
        <begin position="84"/>
        <end position="103"/>
    </location>
</feature>
<protein>
    <submittedName>
        <fullName evidence="3">Uncharacterized protein isoform X1</fullName>
    </submittedName>
</protein>
<reference evidence="2" key="1">
    <citation type="journal article" date="2025" name="Foods">
        <title>Unveiling the Microbial Signatures of Arabica Coffee Cherries: Insights into Ripeness Specific Diversity, Functional Traits, and Implications for Quality and Safety.</title>
        <authorList>
            <consortium name="RefSeq"/>
            <person name="Tenea G.N."/>
            <person name="Cifuentes V."/>
            <person name="Reyes P."/>
            <person name="Cevallos-Vallejos M."/>
        </authorList>
    </citation>
    <scope>NUCLEOTIDE SEQUENCE [LARGE SCALE GENOMIC DNA]</scope>
</reference>
<proteinExistence type="predicted"/>
<dbReference type="RefSeq" id="XP_027073880.1">
    <property type="nucleotide sequence ID" value="XM_027218079.2"/>
</dbReference>
<accession>A0A6P6T6R4</accession>
<organism evidence="2 3">
    <name type="scientific">Coffea arabica</name>
    <name type="common">Arabian coffee</name>
    <dbReference type="NCBI Taxonomy" id="13443"/>
    <lineage>
        <taxon>Eukaryota</taxon>
        <taxon>Viridiplantae</taxon>
        <taxon>Streptophyta</taxon>
        <taxon>Embryophyta</taxon>
        <taxon>Tracheophyta</taxon>
        <taxon>Spermatophyta</taxon>
        <taxon>Magnoliopsida</taxon>
        <taxon>eudicotyledons</taxon>
        <taxon>Gunneridae</taxon>
        <taxon>Pentapetalae</taxon>
        <taxon>asterids</taxon>
        <taxon>lamiids</taxon>
        <taxon>Gentianales</taxon>
        <taxon>Rubiaceae</taxon>
        <taxon>Ixoroideae</taxon>
        <taxon>Gardenieae complex</taxon>
        <taxon>Bertiereae - Coffeeae clade</taxon>
        <taxon>Coffeeae</taxon>
        <taxon>Coffea</taxon>
    </lineage>
</organism>